<dbReference type="AlphaFoldDB" id="D8J3I3"/>
<dbReference type="RefSeq" id="WP_008417236.1">
    <property type="nucleotide sequence ID" value="NC_014297.1"/>
</dbReference>
<dbReference type="PANTHER" id="PTHR42953:SF3">
    <property type="entry name" value="HIGH-AFFINITY ZINC UPTAKE SYSTEM PROTEIN ZNUA"/>
    <property type="match status" value="1"/>
</dbReference>
<dbReference type="EMBL" id="AOHV01000033">
    <property type="protein sequence ID" value="ELY35497.1"/>
    <property type="molecule type" value="Genomic_DNA"/>
</dbReference>
<dbReference type="PROSITE" id="PS51318">
    <property type="entry name" value="TAT"/>
    <property type="match status" value="1"/>
</dbReference>
<feature type="region of interest" description="Disordered" evidence="4">
    <location>
        <begin position="133"/>
        <end position="181"/>
    </location>
</feature>
<keyword evidence="8" id="KW-1185">Reference proteome</keyword>
<evidence type="ECO:0000256" key="2">
    <source>
        <dbReference type="ARBA" id="ARBA00022448"/>
    </source>
</evidence>
<reference evidence="5 7" key="1">
    <citation type="journal article" date="2010" name="J. Bacteriol.">
        <title>Complete genome sequence of Halalkalicoccus jeotgali B3(T), an extremely halophilic archaeon.</title>
        <authorList>
            <person name="Roh S.W."/>
            <person name="Nam Y.D."/>
            <person name="Nam S.H."/>
            <person name="Choi S.H."/>
            <person name="Park H.S."/>
            <person name="Bae J.W."/>
        </authorList>
    </citation>
    <scope>NUCLEOTIDE SEQUENCE [LARGE SCALE GENOMIC DNA]</scope>
    <source>
        <strain evidence="5">B3</strain>
        <strain evidence="7">DSM 18796 / CECT 7217 / JCM 14584 / KCTC 4019 / B3</strain>
    </source>
</reference>
<keyword evidence="2" id="KW-0813">Transport</keyword>
<protein>
    <submittedName>
        <fullName evidence="6">ABC transporter periplasmic substrate-binding protein</fullName>
    </submittedName>
    <submittedName>
        <fullName evidence="5">ABC-type transport system periplasmic substrate-binding protein (Probable substrate zinc)</fullName>
    </submittedName>
</protein>
<dbReference type="PANTHER" id="PTHR42953">
    <property type="entry name" value="HIGH-AFFINITY ZINC UPTAKE SYSTEM PROTEIN ZNUA-RELATED"/>
    <property type="match status" value="1"/>
</dbReference>
<dbReference type="InterPro" id="IPR006311">
    <property type="entry name" value="TAT_signal"/>
</dbReference>
<dbReference type="STRING" id="795797.HacjB3_09535"/>
<proteinExistence type="inferred from homology"/>
<dbReference type="EMBL" id="CP002062">
    <property type="protein sequence ID" value="ADJ15290.1"/>
    <property type="molecule type" value="Genomic_DNA"/>
</dbReference>
<feature type="compositionally biased region" description="Basic and acidic residues" evidence="4">
    <location>
        <begin position="135"/>
        <end position="181"/>
    </location>
</feature>
<comment type="similarity">
    <text evidence="1">Belongs to the bacterial solute-binding protein 9 family.</text>
</comment>
<dbReference type="Gene3D" id="3.40.50.1980">
    <property type="entry name" value="Nitrogenase molybdenum iron protein domain"/>
    <property type="match status" value="2"/>
</dbReference>
<dbReference type="GO" id="GO:0030001">
    <property type="term" value="P:metal ion transport"/>
    <property type="evidence" value="ECO:0007669"/>
    <property type="project" value="InterPro"/>
</dbReference>
<name>D8J3I3_HALJB</name>
<dbReference type="GO" id="GO:0046872">
    <property type="term" value="F:metal ion binding"/>
    <property type="evidence" value="ECO:0007669"/>
    <property type="project" value="InterPro"/>
</dbReference>
<evidence type="ECO:0000313" key="6">
    <source>
        <dbReference type="EMBL" id="ELY35497.1"/>
    </source>
</evidence>
<organism evidence="5 7">
    <name type="scientific">Halalkalicoccus jeotgali (strain DSM 18796 / CECT 7217 / JCM 14584 / KCTC 4019 / B3)</name>
    <dbReference type="NCBI Taxonomy" id="795797"/>
    <lineage>
        <taxon>Archaea</taxon>
        <taxon>Methanobacteriati</taxon>
        <taxon>Methanobacteriota</taxon>
        <taxon>Stenosarchaea group</taxon>
        <taxon>Halobacteria</taxon>
        <taxon>Halobacteriales</taxon>
        <taxon>Halococcaceae</taxon>
        <taxon>Halalkalicoccus</taxon>
    </lineage>
</organism>
<evidence type="ECO:0000256" key="4">
    <source>
        <dbReference type="SAM" id="MobiDB-lite"/>
    </source>
</evidence>
<dbReference type="Proteomes" id="UP000000390">
    <property type="component" value="Chromosome"/>
</dbReference>
<dbReference type="HOGENOM" id="CLU_016838_1_0_2"/>
<evidence type="ECO:0000313" key="5">
    <source>
        <dbReference type="EMBL" id="ADJ15290.1"/>
    </source>
</evidence>
<dbReference type="Proteomes" id="UP000011645">
    <property type="component" value="Unassembled WGS sequence"/>
</dbReference>
<dbReference type="PROSITE" id="PS51257">
    <property type="entry name" value="PROKAR_LIPOPROTEIN"/>
    <property type="match status" value="1"/>
</dbReference>
<dbReference type="SUPFAM" id="SSF53807">
    <property type="entry name" value="Helical backbone' metal receptor"/>
    <property type="match status" value="1"/>
</dbReference>
<sequence length="355" mass="38029">MNRTRRRFLTGGAGALATATAGCLDSLGSGAPSVGGQSDDSAAATASFFTLADFARNVAGEALSVENAVPMGQHGHGWEPRSDITVEIVERDAFVHLGIEGFQRWADEVVGEIERNHEGVASIAAAEDVELSEYGGHDHNHDGGGEGSHSDDHDNESDHDHDHGDHEHGHDHGEGDYDPHVWVDPVRSRQVVETIRDGLMEADSENAETYEENAGSYLTDLEELHGRFEEGLAGRDHDTVVVAGHDSYGYLGERYGFEIHTPQGVSPETEATPSQIAETVDLIEREGIEVVLYDHFEGDSLARTIAEEAGTVRDVAALSPAESITTEWDAEGLDYVGQMGEINLPALRAALGAGS</sequence>
<evidence type="ECO:0000313" key="7">
    <source>
        <dbReference type="Proteomes" id="UP000000390"/>
    </source>
</evidence>
<dbReference type="OrthoDB" id="50488at2157"/>
<dbReference type="Pfam" id="PF01297">
    <property type="entry name" value="ZnuA"/>
    <property type="match status" value="1"/>
</dbReference>
<keyword evidence="3" id="KW-0732">Signal</keyword>
<reference evidence="6 8" key="2">
    <citation type="journal article" date="2014" name="PLoS Genet.">
        <title>Phylogenetically driven sequencing of extremely halophilic archaea reveals strategies for static and dynamic osmo-response.</title>
        <authorList>
            <person name="Becker E.A."/>
            <person name="Seitzer P.M."/>
            <person name="Tritt A."/>
            <person name="Larsen D."/>
            <person name="Krusor M."/>
            <person name="Yao A.I."/>
            <person name="Wu D."/>
            <person name="Madern D."/>
            <person name="Eisen J.A."/>
            <person name="Darling A.E."/>
            <person name="Facciotti M.T."/>
        </authorList>
    </citation>
    <scope>NUCLEOTIDE SEQUENCE [LARGE SCALE GENOMIC DNA]</scope>
    <source>
        <strain evidence="6">B3</strain>
        <strain evidence="8">DSM 18796 / CECT 7217 / JCM 14584 / KCTC 4019 / B3</strain>
    </source>
</reference>
<dbReference type="PATRIC" id="fig|795797.18.peg.1900"/>
<accession>D8J3I3</accession>
<dbReference type="GeneID" id="9419717"/>
<dbReference type="KEGG" id="hje:HacjB3_09535"/>
<dbReference type="eggNOG" id="arCOG01005">
    <property type="taxonomic scope" value="Archaea"/>
</dbReference>
<evidence type="ECO:0000256" key="1">
    <source>
        <dbReference type="ARBA" id="ARBA00011028"/>
    </source>
</evidence>
<dbReference type="InterPro" id="IPR006127">
    <property type="entry name" value="ZnuA-like"/>
</dbReference>
<gene>
    <name evidence="5" type="ordered locus">HacjB3_09535</name>
    <name evidence="6" type="ORF">C497_13141</name>
</gene>
<dbReference type="InterPro" id="IPR050492">
    <property type="entry name" value="Bact_metal-bind_prot9"/>
</dbReference>
<evidence type="ECO:0000313" key="8">
    <source>
        <dbReference type="Proteomes" id="UP000011645"/>
    </source>
</evidence>
<evidence type="ECO:0000256" key="3">
    <source>
        <dbReference type="ARBA" id="ARBA00022729"/>
    </source>
</evidence>